<accession>A0A3P8DSJ9</accession>
<name>A0A3P8DSJ9_9TREM</name>
<organism evidence="1 2">
    <name type="scientific">Schistosoma margrebowiei</name>
    <dbReference type="NCBI Taxonomy" id="48269"/>
    <lineage>
        <taxon>Eukaryota</taxon>
        <taxon>Metazoa</taxon>
        <taxon>Spiralia</taxon>
        <taxon>Lophotrochozoa</taxon>
        <taxon>Platyhelminthes</taxon>
        <taxon>Trematoda</taxon>
        <taxon>Digenea</taxon>
        <taxon>Strigeidida</taxon>
        <taxon>Schistosomatoidea</taxon>
        <taxon>Schistosomatidae</taxon>
        <taxon>Schistosoma</taxon>
    </lineage>
</organism>
<evidence type="ECO:0000313" key="2">
    <source>
        <dbReference type="Proteomes" id="UP000277204"/>
    </source>
</evidence>
<protein>
    <submittedName>
        <fullName evidence="1">Uncharacterized protein</fullName>
    </submittedName>
</protein>
<reference evidence="1 2" key="1">
    <citation type="submission" date="2018-11" db="EMBL/GenBank/DDBJ databases">
        <authorList>
            <consortium name="Pathogen Informatics"/>
        </authorList>
    </citation>
    <scope>NUCLEOTIDE SEQUENCE [LARGE SCALE GENOMIC DNA]</scope>
    <source>
        <strain evidence="1 2">Zambia</strain>
    </source>
</reference>
<dbReference type="Proteomes" id="UP000277204">
    <property type="component" value="Unassembled WGS sequence"/>
</dbReference>
<dbReference type="AlphaFoldDB" id="A0A3P8DSJ9"/>
<keyword evidence="2" id="KW-1185">Reference proteome</keyword>
<gene>
    <name evidence="1" type="ORF">SMRZ_LOCUS20295</name>
</gene>
<sequence>MTTLRSTVFNVCCKPGSPRIFPISVKEKLMYSNSFTPALTFPNFTLILASLYSIRSRSITISSFLMFSFI</sequence>
<evidence type="ECO:0000313" key="1">
    <source>
        <dbReference type="EMBL" id="VDP35054.1"/>
    </source>
</evidence>
<proteinExistence type="predicted"/>
<dbReference type="EMBL" id="UZAI01018251">
    <property type="protein sequence ID" value="VDP35054.1"/>
    <property type="molecule type" value="Genomic_DNA"/>
</dbReference>